<name>A0A4Z2IW56_9TELE</name>
<feature type="signal peptide" evidence="1">
    <location>
        <begin position="1"/>
        <end position="18"/>
    </location>
</feature>
<dbReference type="AlphaFoldDB" id="A0A4Z2IW56"/>
<sequence>MKHICGVDPVVIWGLMLALRSLRTGPGSMVGRPVAEVVVVHVEEILLRRPGLSSGAVRGRCRDWKVSWVVSRLLTARSEVQVLGGREGSASRSEISPWASPITAMSTMTVVPDDCVG</sequence>
<dbReference type="Proteomes" id="UP000314294">
    <property type="component" value="Unassembled WGS sequence"/>
</dbReference>
<gene>
    <name evidence="2" type="ORF">EYF80_007707</name>
</gene>
<feature type="chain" id="PRO_5021308412" description="Secreted protein" evidence="1">
    <location>
        <begin position="19"/>
        <end position="117"/>
    </location>
</feature>
<evidence type="ECO:0008006" key="4">
    <source>
        <dbReference type="Google" id="ProtNLM"/>
    </source>
</evidence>
<organism evidence="2 3">
    <name type="scientific">Liparis tanakae</name>
    <name type="common">Tanaka's snailfish</name>
    <dbReference type="NCBI Taxonomy" id="230148"/>
    <lineage>
        <taxon>Eukaryota</taxon>
        <taxon>Metazoa</taxon>
        <taxon>Chordata</taxon>
        <taxon>Craniata</taxon>
        <taxon>Vertebrata</taxon>
        <taxon>Euteleostomi</taxon>
        <taxon>Actinopterygii</taxon>
        <taxon>Neopterygii</taxon>
        <taxon>Teleostei</taxon>
        <taxon>Neoteleostei</taxon>
        <taxon>Acanthomorphata</taxon>
        <taxon>Eupercaria</taxon>
        <taxon>Perciformes</taxon>
        <taxon>Cottioidei</taxon>
        <taxon>Cottales</taxon>
        <taxon>Liparidae</taxon>
        <taxon>Liparis</taxon>
    </lineage>
</organism>
<evidence type="ECO:0000313" key="3">
    <source>
        <dbReference type="Proteomes" id="UP000314294"/>
    </source>
</evidence>
<evidence type="ECO:0000313" key="2">
    <source>
        <dbReference type="EMBL" id="TNN82061.1"/>
    </source>
</evidence>
<keyword evidence="1" id="KW-0732">Signal</keyword>
<proteinExistence type="predicted"/>
<accession>A0A4Z2IW56</accession>
<keyword evidence="3" id="KW-1185">Reference proteome</keyword>
<protein>
    <recommendedName>
        <fullName evidence="4">Secreted protein</fullName>
    </recommendedName>
</protein>
<reference evidence="2 3" key="1">
    <citation type="submission" date="2019-03" db="EMBL/GenBank/DDBJ databases">
        <title>First draft genome of Liparis tanakae, snailfish: a comprehensive survey of snailfish specific genes.</title>
        <authorList>
            <person name="Kim W."/>
            <person name="Song I."/>
            <person name="Jeong J.-H."/>
            <person name="Kim D."/>
            <person name="Kim S."/>
            <person name="Ryu S."/>
            <person name="Song J.Y."/>
            <person name="Lee S.K."/>
        </authorList>
    </citation>
    <scope>NUCLEOTIDE SEQUENCE [LARGE SCALE GENOMIC DNA]</scope>
    <source>
        <tissue evidence="2">Muscle</tissue>
    </source>
</reference>
<evidence type="ECO:0000256" key="1">
    <source>
        <dbReference type="SAM" id="SignalP"/>
    </source>
</evidence>
<comment type="caution">
    <text evidence="2">The sequence shown here is derived from an EMBL/GenBank/DDBJ whole genome shotgun (WGS) entry which is preliminary data.</text>
</comment>
<dbReference type="EMBL" id="SRLO01000042">
    <property type="protein sequence ID" value="TNN82061.1"/>
    <property type="molecule type" value="Genomic_DNA"/>
</dbReference>